<protein>
    <recommendedName>
        <fullName evidence="3">Glucokinase</fullName>
        <ecNumber evidence="3">2.7.1.2</ecNumber>
    </recommendedName>
    <alternativeName>
        <fullName evidence="3">Glucose kinase</fullName>
    </alternativeName>
</protein>
<dbReference type="GO" id="GO:0005536">
    <property type="term" value="F:D-glucose binding"/>
    <property type="evidence" value="ECO:0007669"/>
    <property type="project" value="InterPro"/>
</dbReference>
<comment type="similarity">
    <text evidence="3 4">Belongs to the bacterial glucokinase family.</text>
</comment>
<keyword evidence="3" id="KW-0324">Glycolysis</keyword>
<comment type="catalytic activity">
    <reaction evidence="3">
        <text>D-glucose + ATP = D-glucose 6-phosphate + ADP + H(+)</text>
        <dbReference type="Rhea" id="RHEA:17825"/>
        <dbReference type="ChEBI" id="CHEBI:4167"/>
        <dbReference type="ChEBI" id="CHEBI:15378"/>
        <dbReference type="ChEBI" id="CHEBI:30616"/>
        <dbReference type="ChEBI" id="CHEBI:61548"/>
        <dbReference type="ChEBI" id="CHEBI:456216"/>
        <dbReference type="EC" id="2.7.1.2"/>
    </reaction>
</comment>
<dbReference type="SUPFAM" id="SSF53067">
    <property type="entry name" value="Actin-like ATPase domain"/>
    <property type="match status" value="1"/>
</dbReference>
<dbReference type="CDD" id="cd24008">
    <property type="entry name" value="ASKHA_NBD_GLK"/>
    <property type="match status" value="1"/>
</dbReference>
<dbReference type="InterPro" id="IPR050201">
    <property type="entry name" value="Bacterial_glucokinase"/>
</dbReference>
<keyword evidence="1 3" id="KW-0808">Transferase</keyword>
<comment type="subcellular location">
    <subcellularLocation>
        <location evidence="3">Cytoplasm</location>
    </subcellularLocation>
</comment>
<keyword evidence="3" id="KW-0547">Nucleotide-binding</keyword>
<keyword evidence="3" id="KW-0067">ATP-binding</keyword>
<dbReference type="EMBL" id="CP158375">
    <property type="protein sequence ID" value="XDO97657.1"/>
    <property type="molecule type" value="Genomic_DNA"/>
</dbReference>
<dbReference type="Gene3D" id="3.30.420.40">
    <property type="match status" value="1"/>
</dbReference>
<evidence type="ECO:0000313" key="5">
    <source>
        <dbReference type="EMBL" id="XDO97657.1"/>
    </source>
</evidence>
<dbReference type="GO" id="GO:0005829">
    <property type="term" value="C:cytosol"/>
    <property type="evidence" value="ECO:0007669"/>
    <property type="project" value="TreeGrafter"/>
</dbReference>
<accession>A0AB39KVP2</accession>
<evidence type="ECO:0000256" key="4">
    <source>
        <dbReference type="RuleBase" id="RU004046"/>
    </source>
</evidence>
<organism evidence="5">
    <name type="scientific">Caulobacter sp. 73W</name>
    <dbReference type="NCBI Taxonomy" id="3161137"/>
    <lineage>
        <taxon>Bacteria</taxon>
        <taxon>Pseudomonadati</taxon>
        <taxon>Pseudomonadota</taxon>
        <taxon>Alphaproteobacteria</taxon>
        <taxon>Caulobacterales</taxon>
        <taxon>Caulobacteraceae</taxon>
        <taxon>Caulobacter</taxon>
    </lineage>
</organism>
<reference evidence="5" key="1">
    <citation type="submission" date="2024-06" db="EMBL/GenBank/DDBJ databases">
        <title>Caulobacter inopinatus, sp. nov.</title>
        <authorList>
            <person name="Donachie S.P."/>
        </authorList>
    </citation>
    <scope>NUCLEOTIDE SEQUENCE</scope>
    <source>
        <strain evidence="5">73W</strain>
    </source>
</reference>
<dbReference type="PANTHER" id="PTHR47690:SF1">
    <property type="entry name" value="GLUCOKINASE"/>
    <property type="match status" value="1"/>
</dbReference>
<dbReference type="GO" id="GO:0005524">
    <property type="term" value="F:ATP binding"/>
    <property type="evidence" value="ECO:0007669"/>
    <property type="project" value="UniProtKB-UniRule"/>
</dbReference>
<dbReference type="InterPro" id="IPR003836">
    <property type="entry name" value="Glucokinase"/>
</dbReference>
<dbReference type="Pfam" id="PF02685">
    <property type="entry name" value="Glucokinase"/>
    <property type="match status" value="1"/>
</dbReference>
<sequence>MLERVRETLADLAPEHLALVGDIGGTNARYGLVDLSADTPEILDAHGYLTSDYPRSYDSVSAYLERVGLKRPPHLAVIAVAGPIVDGAIRFTNLDWELSESALVDMGFDGARLLNDYAALALAAPLLEAGDTHQIGGPATVPPQKSIAVLGPGTGFGVSALGRDGTGHAAMATEGGHVAFAPVDEVEIEILRILTRKFGRVSVERILSGPGMCDLHDALCEIDGKGAVHRDPAEITRRAVEGDQSALRTVNRFCGILGSVAGDIALTFGAQGGVYIGGGIAPRILDILDASPFRERFEDKGRFRGYLEAIPVKVILRPYAALLGAAHAPRLLALG</sequence>
<dbReference type="InterPro" id="IPR049874">
    <property type="entry name" value="ROK_cs"/>
</dbReference>
<evidence type="ECO:0000256" key="3">
    <source>
        <dbReference type="HAMAP-Rule" id="MF_00524"/>
    </source>
</evidence>
<dbReference type="EC" id="2.7.1.2" evidence="3"/>
<dbReference type="RefSeq" id="WP_369061020.1">
    <property type="nucleotide sequence ID" value="NZ_CP158375.1"/>
</dbReference>
<evidence type="ECO:0000256" key="2">
    <source>
        <dbReference type="ARBA" id="ARBA00022777"/>
    </source>
</evidence>
<evidence type="ECO:0000256" key="1">
    <source>
        <dbReference type="ARBA" id="ARBA00022679"/>
    </source>
</evidence>
<dbReference type="GO" id="GO:0006096">
    <property type="term" value="P:glycolytic process"/>
    <property type="evidence" value="ECO:0007669"/>
    <property type="project" value="UniProtKB-UniRule"/>
</dbReference>
<dbReference type="PANTHER" id="PTHR47690">
    <property type="entry name" value="GLUCOKINASE"/>
    <property type="match status" value="1"/>
</dbReference>
<dbReference type="HAMAP" id="MF_00524">
    <property type="entry name" value="Glucokinase"/>
    <property type="match status" value="1"/>
</dbReference>
<dbReference type="InterPro" id="IPR043129">
    <property type="entry name" value="ATPase_NBD"/>
</dbReference>
<dbReference type="AlphaFoldDB" id="A0AB39KVP2"/>
<feature type="binding site" evidence="3">
    <location>
        <begin position="21"/>
        <end position="26"/>
    </location>
    <ligand>
        <name>ATP</name>
        <dbReference type="ChEBI" id="CHEBI:30616"/>
    </ligand>
</feature>
<dbReference type="NCBIfam" id="TIGR00749">
    <property type="entry name" value="glk"/>
    <property type="match status" value="1"/>
</dbReference>
<name>A0AB39KVP2_9CAUL</name>
<gene>
    <name evidence="3 5" type="primary">glk</name>
    <name evidence="5" type="ORF">ABOZ73_04350</name>
</gene>
<dbReference type="GO" id="GO:0004340">
    <property type="term" value="F:glucokinase activity"/>
    <property type="evidence" value="ECO:0007669"/>
    <property type="project" value="UniProtKB-UniRule"/>
</dbReference>
<keyword evidence="3" id="KW-0963">Cytoplasm</keyword>
<dbReference type="Gene3D" id="3.40.367.20">
    <property type="match status" value="1"/>
</dbReference>
<dbReference type="PROSITE" id="PS01125">
    <property type="entry name" value="ROK"/>
    <property type="match status" value="1"/>
</dbReference>
<keyword evidence="2 3" id="KW-0418">Kinase</keyword>
<proteinExistence type="inferred from homology"/>